<reference evidence="1" key="1">
    <citation type="submission" date="2018-02" db="EMBL/GenBank/DDBJ databases">
        <title>Rhizophora mucronata_Transcriptome.</title>
        <authorList>
            <person name="Meera S.P."/>
            <person name="Sreeshan A."/>
            <person name="Augustine A."/>
        </authorList>
    </citation>
    <scope>NUCLEOTIDE SEQUENCE</scope>
    <source>
        <tissue evidence="1">Leaf</tissue>
    </source>
</reference>
<sequence length="15" mass="1760">MIYLRQIAPVVSLRT</sequence>
<protein>
    <submittedName>
        <fullName evidence="1">Uncharacterized protein</fullName>
    </submittedName>
</protein>
<name>A0A2P2QXW4_RHIMU</name>
<evidence type="ECO:0000313" key="1">
    <source>
        <dbReference type="EMBL" id="MBX71714.1"/>
    </source>
</evidence>
<dbReference type="EMBL" id="GGEC01091230">
    <property type="protein sequence ID" value="MBX71714.1"/>
    <property type="molecule type" value="Transcribed_RNA"/>
</dbReference>
<organism evidence="1">
    <name type="scientific">Rhizophora mucronata</name>
    <name type="common">Asiatic mangrove</name>
    <dbReference type="NCBI Taxonomy" id="61149"/>
    <lineage>
        <taxon>Eukaryota</taxon>
        <taxon>Viridiplantae</taxon>
        <taxon>Streptophyta</taxon>
        <taxon>Embryophyta</taxon>
        <taxon>Tracheophyta</taxon>
        <taxon>Spermatophyta</taxon>
        <taxon>Magnoliopsida</taxon>
        <taxon>eudicotyledons</taxon>
        <taxon>Gunneridae</taxon>
        <taxon>Pentapetalae</taxon>
        <taxon>rosids</taxon>
        <taxon>fabids</taxon>
        <taxon>Malpighiales</taxon>
        <taxon>Rhizophoraceae</taxon>
        <taxon>Rhizophora</taxon>
    </lineage>
</organism>
<accession>A0A2P2QXW4</accession>
<proteinExistence type="predicted"/>